<proteinExistence type="predicted"/>
<evidence type="ECO:0000256" key="1">
    <source>
        <dbReference type="SAM" id="SignalP"/>
    </source>
</evidence>
<gene>
    <name evidence="2" type="ORF">KARMA_2288</name>
</gene>
<protein>
    <recommendedName>
        <fullName evidence="4">Secreted protein</fullName>
    </recommendedName>
</protein>
<dbReference type="RefSeq" id="WP_072706723.1">
    <property type="nucleotide sequence ID" value="NZ_FMJB01000051.1"/>
</dbReference>
<reference evidence="3" key="1">
    <citation type="submission" date="2016-09" db="EMBL/GenBank/DDBJ databases">
        <authorList>
            <person name="Wibberg D."/>
        </authorList>
    </citation>
    <scope>NUCLEOTIDE SEQUENCE [LARGE SCALE GENOMIC DNA]</scope>
</reference>
<feature type="chain" id="PRO_5012589787" description="Secreted protein" evidence="1">
    <location>
        <begin position="21"/>
        <end position="251"/>
    </location>
</feature>
<feature type="signal peptide" evidence="1">
    <location>
        <begin position="1"/>
        <end position="20"/>
    </location>
</feature>
<dbReference type="Gene3D" id="2.30.30.40">
    <property type="entry name" value="SH3 Domains"/>
    <property type="match status" value="1"/>
</dbReference>
<sequence length="251" mass="26876">MKGFRTAALAAVLTVCSSFAQGQTLSDLISAFSGEWYSFDRVRAQSGGVCEIDLTTETLGNVFVARSKSCGAGLDLLGAWGIADGQIVLLTEDQRTLGVLGGNQTRMTGDDLASGRSLILERRQPSGFVITLQQAIRNQSCLYVGYTADCSDKTDVAQLLAAKADATVPLTTAARLNLRNQPRRDAPVALVLDRLTQVSAFECLTASDGIWCKVDVDGTVGWLARNGLRQQKWAVTTFELATEGPVLEVQP</sequence>
<dbReference type="AlphaFoldDB" id="A0A1M4MZT6"/>
<evidence type="ECO:0000313" key="3">
    <source>
        <dbReference type="Proteomes" id="UP000184085"/>
    </source>
</evidence>
<keyword evidence="3" id="KW-1185">Reference proteome</keyword>
<organism evidence="2 3">
    <name type="scientific">Donghicola eburneus</name>
    <dbReference type="NCBI Taxonomy" id="393278"/>
    <lineage>
        <taxon>Bacteria</taxon>
        <taxon>Pseudomonadati</taxon>
        <taxon>Pseudomonadota</taxon>
        <taxon>Alphaproteobacteria</taxon>
        <taxon>Rhodobacterales</taxon>
        <taxon>Roseobacteraceae</taxon>
        <taxon>Donghicola</taxon>
    </lineage>
</organism>
<keyword evidence="1" id="KW-0732">Signal</keyword>
<dbReference type="EMBL" id="FMJB01000051">
    <property type="protein sequence ID" value="SCM68079.1"/>
    <property type="molecule type" value="Genomic_DNA"/>
</dbReference>
<evidence type="ECO:0000313" key="2">
    <source>
        <dbReference type="EMBL" id="SCM68079.1"/>
    </source>
</evidence>
<evidence type="ECO:0008006" key="4">
    <source>
        <dbReference type="Google" id="ProtNLM"/>
    </source>
</evidence>
<dbReference type="Proteomes" id="UP000184085">
    <property type="component" value="Unassembled WGS sequence"/>
</dbReference>
<name>A0A1M4MZT6_9RHOB</name>
<accession>A0A1M4MZT6</accession>